<dbReference type="OMA" id="HSFDFVP"/>
<evidence type="ECO:0000256" key="1">
    <source>
        <dbReference type="SAM" id="Coils"/>
    </source>
</evidence>
<dbReference type="GeneID" id="30990447"/>
<evidence type="ECO:0000259" key="3">
    <source>
        <dbReference type="SMART" id="SM00787"/>
    </source>
</evidence>
<dbReference type="GO" id="GO:0000776">
    <property type="term" value="C:kinetochore"/>
    <property type="evidence" value="ECO:0007669"/>
    <property type="project" value="TreeGrafter"/>
</dbReference>
<gene>
    <name evidence="4" type="ORF">CYBJADRAFT_170062</name>
</gene>
<dbReference type="RefSeq" id="XP_020067696.1">
    <property type="nucleotide sequence ID" value="XM_020216051.1"/>
</dbReference>
<organism evidence="4 5">
    <name type="scientific">Cyberlindnera jadinii (strain ATCC 18201 / CBS 1600 / BCRC 20928 / JCM 3617 / NBRC 0987 / NRRL Y-1542)</name>
    <name type="common">Torula yeast</name>
    <name type="synonym">Candida utilis</name>
    <dbReference type="NCBI Taxonomy" id="983966"/>
    <lineage>
        <taxon>Eukaryota</taxon>
        <taxon>Fungi</taxon>
        <taxon>Dikarya</taxon>
        <taxon>Ascomycota</taxon>
        <taxon>Saccharomycotina</taxon>
        <taxon>Saccharomycetes</taxon>
        <taxon>Phaffomycetales</taxon>
        <taxon>Phaffomycetaceae</taxon>
        <taxon>Cyberlindnera</taxon>
    </lineage>
</organism>
<dbReference type="STRING" id="983966.A0A1E4RTQ7"/>
<feature type="region of interest" description="Disordered" evidence="2">
    <location>
        <begin position="462"/>
        <end position="481"/>
    </location>
</feature>
<dbReference type="EMBL" id="KV453954">
    <property type="protein sequence ID" value="ODV70657.1"/>
    <property type="molecule type" value="Genomic_DNA"/>
</dbReference>
<evidence type="ECO:0000256" key="2">
    <source>
        <dbReference type="SAM" id="MobiDB-lite"/>
    </source>
</evidence>
<keyword evidence="5" id="KW-1185">Reference proteome</keyword>
<dbReference type="PANTHER" id="PTHR28260">
    <property type="entry name" value="SPINDLE POLE BODY COMPONENT SPC105"/>
    <property type="match status" value="1"/>
</dbReference>
<dbReference type="GO" id="GO:0007094">
    <property type="term" value="P:mitotic spindle assembly checkpoint signaling"/>
    <property type="evidence" value="ECO:0007669"/>
    <property type="project" value="TreeGrafter"/>
</dbReference>
<dbReference type="GO" id="GO:0034501">
    <property type="term" value="P:protein localization to kinetochore"/>
    <property type="evidence" value="ECO:0007669"/>
    <property type="project" value="TreeGrafter"/>
</dbReference>
<dbReference type="Pfam" id="PF08317">
    <property type="entry name" value="Spc7"/>
    <property type="match status" value="1"/>
</dbReference>
<evidence type="ECO:0000313" key="4">
    <source>
        <dbReference type="EMBL" id="ODV70657.1"/>
    </source>
</evidence>
<feature type="region of interest" description="Disordered" evidence="2">
    <location>
        <begin position="1"/>
        <end position="22"/>
    </location>
</feature>
<dbReference type="InterPro" id="IPR013253">
    <property type="entry name" value="Spc7_domain"/>
</dbReference>
<feature type="coiled-coil region" evidence="1">
    <location>
        <begin position="633"/>
        <end position="713"/>
    </location>
</feature>
<dbReference type="Proteomes" id="UP000094389">
    <property type="component" value="Unassembled WGS sequence"/>
</dbReference>
<evidence type="ECO:0000313" key="5">
    <source>
        <dbReference type="Proteomes" id="UP000094389"/>
    </source>
</evidence>
<dbReference type="GO" id="GO:1990758">
    <property type="term" value="P:mitotic sister chromatid biorientation"/>
    <property type="evidence" value="ECO:0007669"/>
    <property type="project" value="TreeGrafter"/>
</dbReference>
<reference evidence="4 5" key="1">
    <citation type="journal article" date="2016" name="Proc. Natl. Acad. Sci. U.S.A.">
        <title>Comparative genomics of biotechnologically important yeasts.</title>
        <authorList>
            <person name="Riley R."/>
            <person name="Haridas S."/>
            <person name="Wolfe K.H."/>
            <person name="Lopes M.R."/>
            <person name="Hittinger C.T."/>
            <person name="Goeker M."/>
            <person name="Salamov A.A."/>
            <person name="Wisecaver J.H."/>
            <person name="Long T.M."/>
            <person name="Calvey C.H."/>
            <person name="Aerts A.L."/>
            <person name="Barry K.W."/>
            <person name="Choi C."/>
            <person name="Clum A."/>
            <person name="Coughlan A.Y."/>
            <person name="Deshpande S."/>
            <person name="Douglass A.P."/>
            <person name="Hanson S.J."/>
            <person name="Klenk H.-P."/>
            <person name="LaButti K.M."/>
            <person name="Lapidus A."/>
            <person name="Lindquist E.A."/>
            <person name="Lipzen A.M."/>
            <person name="Meier-Kolthoff J.P."/>
            <person name="Ohm R.A."/>
            <person name="Otillar R.P."/>
            <person name="Pangilinan J.L."/>
            <person name="Peng Y."/>
            <person name="Rokas A."/>
            <person name="Rosa C.A."/>
            <person name="Scheuner C."/>
            <person name="Sibirny A.A."/>
            <person name="Slot J.C."/>
            <person name="Stielow J.B."/>
            <person name="Sun H."/>
            <person name="Kurtzman C.P."/>
            <person name="Blackwell M."/>
            <person name="Grigoriev I.V."/>
            <person name="Jeffries T.W."/>
        </authorList>
    </citation>
    <scope>NUCLEOTIDE SEQUENCE [LARGE SCALE GENOMIC DNA]</scope>
    <source>
        <strain evidence="5">ATCC 18201 / CBS 1600 / BCRC 20928 / JCM 3617 / NBRC 0987 / NRRL Y-1542</strain>
    </source>
</reference>
<feature type="domain" description="Spc7 kinetochore protein" evidence="3">
    <location>
        <begin position="473"/>
        <end position="781"/>
    </location>
</feature>
<name>A0A1E4RTQ7_CYBJN</name>
<feature type="compositionally biased region" description="Acidic residues" evidence="2">
    <location>
        <begin position="213"/>
        <end position="228"/>
    </location>
</feature>
<protein>
    <recommendedName>
        <fullName evidence="3">Spc7 kinetochore protein domain-containing protein</fullName>
    </recommendedName>
</protein>
<dbReference type="SMART" id="SM00787">
    <property type="entry name" value="Spc7"/>
    <property type="match status" value="1"/>
</dbReference>
<proteinExistence type="predicted"/>
<keyword evidence="1" id="KW-0175">Coiled coil</keyword>
<dbReference type="OrthoDB" id="5592879at2759"/>
<dbReference type="PANTHER" id="PTHR28260:SF1">
    <property type="entry name" value="SPINDLE POLE BODY COMPONENT SPC105"/>
    <property type="match status" value="1"/>
</dbReference>
<sequence length="931" mass="106543">MDEQYHEKENVNPEKTPGRRDSLARGILKYRNETDNNLTVPIRDPKVGRLSLGAKESYKRRVSFAPEVTLHKIDLIPQSLYEDDQRPRRRETIAVVPHTPRQMAPVALYKEKQEGTEPDILYDSSDIEMEDDSHVYSSPRRALAFKIHEDGQDDGHVQQDDEDSTMDLTKPLGNIQQMAQYELPLEHNTEEGQGDSKYSEKSRPFGAITSLFSDEDEDEEDDGEEVEMELTQPLSQQEKSDLEDLGNNSTIEMPMDISEADATADDESMVESTMISIGTEDPITKKNTLLNRKINTTPEVEDQIMNMDQTRTLGSITHHQDDYMELTMNQTNMLDGSIQQQSVTPVNVMRATVTPLKTIRSHTSVTGSPISSKRKYVDDDNVTMDLRAKLNSITPKKKPAIKDSLQGRQSSIVPFETVSSVLSSQVSSQEELKSSFTPLRSSTQSSRKSLSSTKIEFSLTQKVPLAPSHENGENSEPVPEEYEPVSLDQFIGDLSIEFFDDLNINEDFTAEIQPLSNPKSANLLDFIIAKNVKVPWLELYSFSCDELQKNMNELKLLFDNLSDEFADENPRIVREYYETSSLKQQKKLGDHLIQMKQYSDHQAEISWYSWREKLLDELQLRLDKNLGSLKSDCDVLNDLLVQADELCESLKEENLILESNIESLETKKRLYESSERESLIQTRKRLLNEVNELESAKAEEKTLQLQLEKLESGLFDTSSMEETVNQKRDLVARYTEDPYSRVLRLASNFRILGSVTGLKLKSLQGSTLKMVTNSKMELSYNFSTDEKELELPETASDITRVYLTKFDDKNKSLEFSQYLKQSAALYNRIIQLEEDLYQMGLFWPTSMRRSDNGIQVFLSIFNKRLRYKYKMTLNFTNEDIMTSSSPSTTSVDVIYGQVDSNMIFDEFKSIFPDNYFLHGIKDHTITTTCSI</sequence>
<dbReference type="InterPro" id="IPR033338">
    <property type="entry name" value="Spc105/Spc7"/>
</dbReference>
<accession>A0A1E4RTQ7</accession>
<feature type="region of interest" description="Disordered" evidence="2">
    <location>
        <begin position="188"/>
        <end position="241"/>
    </location>
</feature>
<dbReference type="AlphaFoldDB" id="A0A1E4RTQ7"/>